<feature type="repeat" description="WD" evidence="3">
    <location>
        <begin position="241"/>
        <end position="282"/>
    </location>
</feature>
<organism evidence="5 6">
    <name type="scientific">Astyanax mexicanus</name>
    <name type="common">Blind cave fish</name>
    <name type="synonym">Astyanax fasciatus mexicanus</name>
    <dbReference type="NCBI Taxonomy" id="7994"/>
    <lineage>
        <taxon>Eukaryota</taxon>
        <taxon>Metazoa</taxon>
        <taxon>Chordata</taxon>
        <taxon>Craniata</taxon>
        <taxon>Vertebrata</taxon>
        <taxon>Euteleostomi</taxon>
        <taxon>Actinopterygii</taxon>
        <taxon>Neopterygii</taxon>
        <taxon>Teleostei</taxon>
        <taxon>Ostariophysi</taxon>
        <taxon>Characiformes</taxon>
        <taxon>Characoidei</taxon>
        <taxon>Acestrorhamphidae</taxon>
        <taxon>Acestrorhamphinae</taxon>
        <taxon>Astyanax</taxon>
    </lineage>
</organism>
<dbReference type="PROSITE" id="PS00678">
    <property type="entry name" value="WD_REPEATS_1"/>
    <property type="match status" value="1"/>
</dbReference>
<name>A0A8T2LZC4_ASTMX</name>
<dbReference type="Proteomes" id="UP000752171">
    <property type="component" value="Unassembled WGS sequence"/>
</dbReference>
<dbReference type="InterPro" id="IPR001680">
    <property type="entry name" value="WD40_rpt"/>
</dbReference>
<feature type="region of interest" description="Disordered" evidence="4">
    <location>
        <begin position="885"/>
        <end position="975"/>
    </location>
</feature>
<dbReference type="SMART" id="SM00320">
    <property type="entry name" value="WD40"/>
    <property type="match status" value="5"/>
</dbReference>
<proteinExistence type="predicted"/>
<dbReference type="InterPro" id="IPR019775">
    <property type="entry name" value="WD40_repeat_CS"/>
</dbReference>
<evidence type="ECO:0000313" key="5">
    <source>
        <dbReference type="EMBL" id="KAG9274716.1"/>
    </source>
</evidence>
<sequence>MISPDTILNCIITILNFQLTHGLKYVHRVPCEDTVQYMSCSARAEGFLSLHRSGRVTFYEPDGHLRDTPTPPITVPYEGLAHTQRPDRLVGWGPGATLILLDSQLTPLTCAQDPLDVRACQVLEGSLELVTVGAGNVCVWCLDHMVCRVQVLEGLGLDAVFTQLAVAPAVGSKGPRALALCDRVVTVVDLTEGRVLQRTTNLHLRRITGLVYCPLLQAVVTASEDVSIRVWGPDWELLMAFVGHTDVVTSLLLCPLSGLLLSSSLDGTLRTWNLQTGDQVWAVSVPSGSDPPLTLGGPNTSGTFFSISRSGVDFWTFNKLYELHCKLGGDSSGPVRQILVPPTSPPYPARVLCVHGDSDVTVVSVEKGAVLTTFRANSRVRCADYCLWREILLVLTEEGVLIRASTLTNPVTVLDELHCDWLDEKQQVQVRAGLACCMALYSYIADLKGALEEWRSLQQQMGVKTRNRKYLDSDKNRFLVILGHRSGGISVMQMHSGNVQYRVSAHNGQDVHCIRAYPDTNCILTAGEDRSVLVWRVFPHAQECVSLQVSVFCAHTPVCVAMLDSLLTICLQQPQSATYSLVQYDLNTHTRTDHPPHHDHSSTITGLCVCPRLCVFVSCSQDSTVRIWDEENRLVRTLELNAEPECVEFGGEGGVLLLGIRGDLYRINCTHTLPQHIQLRLLYDEDQPDPLISCSSTCKHRAVSEVDHPEIQEDAKDPELECLLVRNRELLSLQNGETLSRMKKPTSTPQTRREAFTQYLRLIYKQPNHIHIPDIDPFDLDAALFPPKPPEQRPLTPPTLREGFFPNRSLIRNLDGKHAQASPGFIPNSVLVGQLWPDVVVENTVPAKPWKLRDDLGLKTEEEEEEQFFDFDEEKKFDMCLLVHTENNSPSPLPTTPPTPPPPPPPKQKIKNIPKPLPPIKRTPPPKSPPSPPKAPTPQPPPTPTPSPPTPPPPPSPPPKPATPPPPRTPSPQLPFFLQPFLEEQWFQSMYPDRRCIPESLAPLEFCGQLLDLLKICSVDQKFGVLRAIITLHRDSLQKHTQIITHSLLTSLHTCLNQDMTDEEVRFVEELLKFLVCVDPHSYELTVELLSLLADKQLRLQGQALSLLQVLGVDDAQHYLPPQFESWDHEARKQPDPLDALREAAGQWLNSWTDQYRLHRRLPQSSRGKSVVSPVEVLRFYCCLQREGQVQPPKTPPTGRRDTVLLDPQRNRWRPVQRLGETYCMTRTREPRRLWLPPLPSRPLLMGFTRVLHLPLPQITLSPYPFCLDSHCLRELPPPRYFNIQRSYISSYR</sequence>
<gene>
    <name evidence="5" type="primary">WDR97</name>
    <name evidence="5" type="ORF">AMEX_G11759</name>
</gene>
<feature type="compositionally biased region" description="Pro residues" evidence="4">
    <location>
        <begin position="891"/>
        <end position="907"/>
    </location>
</feature>
<evidence type="ECO:0000256" key="3">
    <source>
        <dbReference type="PROSITE-ProRule" id="PRU00221"/>
    </source>
</evidence>
<reference evidence="5 6" key="1">
    <citation type="submission" date="2021-07" db="EMBL/GenBank/DDBJ databases">
        <authorList>
            <person name="Imarazene B."/>
            <person name="Zahm M."/>
            <person name="Klopp C."/>
            <person name="Cabau C."/>
            <person name="Beille S."/>
            <person name="Jouanno E."/>
            <person name="Castinel A."/>
            <person name="Lluch J."/>
            <person name="Gil L."/>
            <person name="Kuchtly C."/>
            <person name="Lopez Roques C."/>
            <person name="Donnadieu C."/>
            <person name="Parrinello H."/>
            <person name="Journot L."/>
            <person name="Du K."/>
            <person name="Schartl M."/>
            <person name="Retaux S."/>
            <person name="Guiguen Y."/>
        </authorList>
    </citation>
    <scope>NUCLEOTIDE SEQUENCE [LARGE SCALE GENOMIC DNA]</scope>
    <source>
        <strain evidence="5">Pach_M1</strain>
        <tissue evidence="5">Testis</tissue>
    </source>
</reference>
<comment type="caution">
    <text evidence="5">The sequence shown here is derived from an EMBL/GenBank/DDBJ whole genome shotgun (WGS) entry which is preliminary data.</text>
</comment>
<dbReference type="Pfam" id="PF00400">
    <property type="entry name" value="WD40"/>
    <property type="match status" value="3"/>
</dbReference>
<feature type="compositionally biased region" description="Pro residues" evidence="4">
    <location>
        <begin position="915"/>
        <end position="973"/>
    </location>
</feature>
<dbReference type="Gene3D" id="2.130.10.10">
    <property type="entry name" value="YVTN repeat-like/Quinoprotein amine dehydrogenase"/>
    <property type="match status" value="2"/>
</dbReference>
<dbReference type="PROSITE" id="PS50294">
    <property type="entry name" value="WD_REPEATS_REGION"/>
    <property type="match status" value="2"/>
</dbReference>
<evidence type="ECO:0000313" key="6">
    <source>
        <dbReference type="Proteomes" id="UP000752171"/>
    </source>
</evidence>
<dbReference type="PRINTS" id="PR01217">
    <property type="entry name" value="PRICHEXTENSN"/>
</dbReference>
<evidence type="ECO:0000256" key="2">
    <source>
        <dbReference type="ARBA" id="ARBA00022737"/>
    </source>
</evidence>
<accession>A0A8T2LZC4</accession>
<evidence type="ECO:0000256" key="1">
    <source>
        <dbReference type="ARBA" id="ARBA00022574"/>
    </source>
</evidence>
<dbReference type="PANTHER" id="PTHR45532:SF1">
    <property type="entry name" value="WD REPEAT-CONTAINING PROTEIN 97"/>
    <property type="match status" value="1"/>
</dbReference>
<evidence type="ECO:0000256" key="4">
    <source>
        <dbReference type="SAM" id="MobiDB-lite"/>
    </source>
</evidence>
<dbReference type="PROSITE" id="PS50082">
    <property type="entry name" value="WD_REPEATS_2"/>
    <property type="match status" value="3"/>
</dbReference>
<keyword evidence="2" id="KW-0677">Repeat</keyword>
<feature type="repeat" description="WD" evidence="3">
    <location>
        <begin position="200"/>
        <end position="231"/>
    </location>
</feature>
<dbReference type="InterPro" id="IPR015943">
    <property type="entry name" value="WD40/YVTN_repeat-like_dom_sf"/>
</dbReference>
<protein>
    <submittedName>
        <fullName evidence="5">WD repeat-containing protein 97</fullName>
    </submittedName>
</protein>
<keyword evidence="1 3" id="KW-0853">WD repeat</keyword>
<dbReference type="SUPFAM" id="SSF50978">
    <property type="entry name" value="WD40 repeat-like"/>
    <property type="match status" value="2"/>
</dbReference>
<feature type="repeat" description="WD" evidence="3">
    <location>
        <begin position="597"/>
        <end position="629"/>
    </location>
</feature>
<dbReference type="EMBL" id="JAICCE010000008">
    <property type="protein sequence ID" value="KAG9274716.1"/>
    <property type="molecule type" value="Genomic_DNA"/>
</dbReference>
<dbReference type="InterPro" id="IPR036322">
    <property type="entry name" value="WD40_repeat_dom_sf"/>
</dbReference>
<dbReference type="PANTHER" id="PTHR45532">
    <property type="entry name" value="WD REPEAT-CONTAINING PROTEIN 97"/>
    <property type="match status" value="1"/>
</dbReference>